<evidence type="ECO:0000313" key="3">
    <source>
        <dbReference type="Proteomes" id="UP000005801"/>
    </source>
</evidence>
<name>A6FX29_9BACT</name>
<dbReference type="STRING" id="391625.PPSIR1_05283"/>
<evidence type="ECO:0000256" key="1">
    <source>
        <dbReference type="SAM" id="Phobius"/>
    </source>
</evidence>
<proteinExistence type="predicted"/>
<feature type="transmembrane region" description="Helical" evidence="1">
    <location>
        <begin position="6"/>
        <end position="24"/>
    </location>
</feature>
<comment type="caution">
    <text evidence="2">The sequence shown here is derived from an EMBL/GenBank/DDBJ whole genome shotgun (WGS) entry which is preliminary data.</text>
</comment>
<dbReference type="EMBL" id="ABCS01000001">
    <property type="protein sequence ID" value="EDM81853.1"/>
    <property type="molecule type" value="Genomic_DNA"/>
</dbReference>
<keyword evidence="3" id="KW-1185">Reference proteome</keyword>
<keyword evidence="1" id="KW-0472">Membrane</keyword>
<protein>
    <submittedName>
        <fullName evidence="2">Uncharacterized protein</fullName>
    </submittedName>
</protein>
<keyword evidence="1" id="KW-0812">Transmembrane</keyword>
<keyword evidence="1" id="KW-1133">Transmembrane helix</keyword>
<evidence type="ECO:0000313" key="2">
    <source>
        <dbReference type="EMBL" id="EDM81853.1"/>
    </source>
</evidence>
<gene>
    <name evidence="2" type="ORF">PPSIR1_05283</name>
</gene>
<dbReference type="AlphaFoldDB" id="A6FX29"/>
<sequence>MDVISTIAAVSSSMFMFLGACVVINEEGYSVRVPQALSFVWRGNRQPTQRFG</sequence>
<organism evidence="2 3">
    <name type="scientific">Plesiocystis pacifica SIR-1</name>
    <dbReference type="NCBI Taxonomy" id="391625"/>
    <lineage>
        <taxon>Bacteria</taxon>
        <taxon>Pseudomonadati</taxon>
        <taxon>Myxococcota</taxon>
        <taxon>Polyangia</taxon>
        <taxon>Nannocystales</taxon>
        <taxon>Nannocystaceae</taxon>
        <taxon>Plesiocystis</taxon>
    </lineage>
</organism>
<reference evidence="2 3" key="1">
    <citation type="submission" date="2007-06" db="EMBL/GenBank/DDBJ databases">
        <authorList>
            <person name="Shimkets L."/>
            <person name="Ferriera S."/>
            <person name="Johnson J."/>
            <person name="Kravitz S."/>
            <person name="Beeson K."/>
            <person name="Sutton G."/>
            <person name="Rogers Y.-H."/>
            <person name="Friedman R."/>
            <person name="Frazier M."/>
            <person name="Venter J.C."/>
        </authorList>
    </citation>
    <scope>NUCLEOTIDE SEQUENCE [LARGE SCALE GENOMIC DNA]</scope>
    <source>
        <strain evidence="2 3">SIR-1</strain>
    </source>
</reference>
<accession>A6FX29</accession>
<dbReference type="Proteomes" id="UP000005801">
    <property type="component" value="Unassembled WGS sequence"/>
</dbReference>